<keyword evidence="5 9" id="KW-0812">Transmembrane</keyword>
<feature type="domain" description="Secretin/TonB short N-terminal" evidence="11">
    <location>
        <begin position="69"/>
        <end position="119"/>
    </location>
</feature>
<proteinExistence type="inferred from homology"/>
<keyword evidence="10" id="KW-0732">Signal</keyword>
<dbReference type="AlphaFoldDB" id="A0A656Z984"/>
<evidence type="ECO:0000259" key="11">
    <source>
        <dbReference type="SMART" id="SM00965"/>
    </source>
</evidence>
<evidence type="ECO:0000256" key="8">
    <source>
        <dbReference type="ARBA" id="ARBA00023237"/>
    </source>
</evidence>
<gene>
    <name evidence="12" type="ORF">ACY05_03685</name>
</gene>
<comment type="similarity">
    <text evidence="2 9">Belongs to the TonB-dependent receptor family.</text>
</comment>
<feature type="chain" id="PRO_5024974184" evidence="10">
    <location>
        <begin position="37"/>
        <end position="951"/>
    </location>
</feature>
<keyword evidence="8 9" id="KW-0998">Cell outer membrane</keyword>
<keyword evidence="6 9" id="KW-0472">Membrane</keyword>
<evidence type="ECO:0000256" key="1">
    <source>
        <dbReference type="ARBA" id="ARBA00004571"/>
    </source>
</evidence>
<name>A0A656Z984_9PROT</name>
<dbReference type="InterPro" id="IPR011662">
    <property type="entry name" value="Secretin/TonB_short_N"/>
</dbReference>
<dbReference type="EMBL" id="LFZK01000002">
    <property type="protein sequence ID" value="KYC29015.1"/>
    <property type="molecule type" value="Genomic_DNA"/>
</dbReference>
<evidence type="ECO:0000256" key="4">
    <source>
        <dbReference type="ARBA" id="ARBA00022452"/>
    </source>
</evidence>
<dbReference type="Proteomes" id="UP000243416">
    <property type="component" value="Unassembled WGS sequence"/>
</dbReference>
<evidence type="ECO:0000256" key="9">
    <source>
        <dbReference type="PROSITE-ProRule" id="PRU01360"/>
    </source>
</evidence>
<accession>A0A656Z984</accession>
<dbReference type="SMART" id="SM00965">
    <property type="entry name" value="STN"/>
    <property type="match status" value="1"/>
</dbReference>
<reference evidence="12 13" key="1">
    <citation type="journal article" date="2016" name="ISME J.">
        <title>Integrated multi-omics analyses reveal the biochemical mechanisms and phylogenetic relevance of anaerobic androgen biodegradation in the environment.</title>
        <authorList>
            <person name="Yang F.C."/>
            <person name="Chen Y.L."/>
            <person name="Tang S.L."/>
            <person name="Yu C.P."/>
            <person name="Wang P.H."/>
            <person name="Ismail W."/>
            <person name="Wang C.H."/>
            <person name="Ding J.Y."/>
            <person name="Yang C.Y."/>
            <person name="Yang C.Y."/>
            <person name="Chiang Y.R."/>
        </authorList>
    </citation>
    <scope>NUCLEOTIDE SEQUENCE [LARGE SCALE GENOMIC DNA]</scope>
    <source>
        <strain evidence="12 13">DSM 13999</strain>
    </source>
</reference>
<dbReference type="SUPFAM" id="SSF56935">
    <property type="entry name" value="Porins"/>
    <property type="match status" value="1"/>
</dbReference>
<comment type="subcellular location">
    <subcellularLocation>
        <location evidence="1 9">Cell outer membrane</location>
        <topology evidence="1 9">Multi-pass membrane protein</topology>
    </subcellularLocation>
</comment>
<sequence length="951" mass="105420">MTMKPEIRSCRIRATAIRNRCSLLLGLAFAGHLAFALPAAAQTPTARHYDIPAGPLDATLNRFALQTGVPLAIDAEKLKGLRSDGLHGDYDIAGGFAALLRGSGYTMEQTASGYILVAIPALRTGASGESGSATALAPVLVVDGREWMGASTIDRHTIEAQPGGNGDITSLLKINPSVAFDNLQLSSKTPGEIAPADISINGAKFYQNAFVVDGVNMNNDIDPGQSNPNLLADVPGRSQGLALDTDLLESIVVYDSNVPAAYGRFNGGVVEANTRRPSKEPSGKISYQSTRSSWTRYHIDEAQQYSFENSGNYNEQPEFDKTIVRATLEGHLTDNFGLLANISQKRSSMPTSFYSSNNVAAMGSEKRDQKREIDNYFVKAFWKPADRLEIESSLAYAPENNIYWRSNSANSSFETQSGGTQLNLKARWDGDLAKVEHNLSYGKLEQSRDSAYDDWFTWRKSTTKDWGIGNTATTSSNEGGYGDVDQAQKTLSYRINADWKSFSLLGATHRLQTGLELSRQYVRYARLTESSTYVTPVATSTCTNGSGVTDSVACDIGTTLAGWNGQFFTQRTRYATGAFDFTTNQQTAWLQDEIDFGKLNLRPGLRLDSDDYMNKTTLAPRLAAQYDVFADRGTVLNAGANRYYGRSITSWRLQEGRNQLRYNTEKRTTLDDAWTLGTQATNLVKFSELEIPYDDELMAGIGQRWLGAQYDLKYVNRKGRDQVIQVSGTSIGQPSTDPTLSPSYTTYTNGGRSETDIVTLTVTPLQEIRWLGTRTTGQLALDWTDKKQNAPDYLYDSVDSTNYILNPYIQYNGQIMRYADRPADNYNRPWTLRLSSLTNIPQWNLTWTNFLRYRAAYSKIAQTTSAASSPIVHDGQKVAIWSKRKFSNALTWDMRLGWEIPLARKQALFVNLDVFNVLDAVSVADSNTAISTGIPVYEVGRQFWLEVGYRF</sequence>
<feature type="signal peptide" evidence="10">
    <location>
        <begin position="1"/>
        <end position="36"/>
    </location>
</feature>
<dbReference type="Pfam" id="PF07715">
    <property type="entry name" value="Plug"/>
    <property type="match status" value="1"/>
</dbReference>
<organism evidence="12 13">
    <name type="scientific">Sterolibacterium denitrificans</name>
    <dbReference type="NCBI Taxonomy" id="157592"/>
    <lineage>
        <taxon>Bacteria</taxon>
        <taxon>Pseudomonadati</taxon>
        <taxon>Pseudomonadota</taxon>
        <taxon>Betaproteobacteria</taxon>
        <taxon>Nitrosomonadales</taxon>
        <taxon>Sterolibacteriaceae</taxon>
        <taxon>Sterolibacterium</taxon>
    </lineage>
</organism>
<evidence type="ECO:0000256" key="3">
    <source>
        <dbReference type="ARBA" id="ARBA00022448"/>
    </source>
</evidence>
<dbReference type="InterPro" id="IPR037066">
    <property type="entry name" value="Plug_dom_sf"/>
</dbReference>
<comment type="caution">
    <text evidence="12">The sequence shown here is derived from an EMBL/GenBank/DDBJ whole genome shotgun (WGS) entry which is preliminary data.</text>
</comment>
<dbReference type="Gene3D" id="3.55.50.30">
    <property type="match status" value="1"/>
</dbReference>
<dbReference type="InterPro" id="IPR012910">
    <property type="entry name" value="Plug_dom"/>
</dbReference>
<keyword evidence="4 9" id="KW-1134">Transmembrane beta strand</keyword>
<protein>
    <submittedName>
        <fullName evidence="12">TonB-dependent receptor</fullName>
    </submittedName>
</protein>
<evidence type="ECO:0000256" key="5">
    <source>
        <dbReference type="ARBA" id="ARBA00022692"/>
    </source>
</evidence>
<keyword evidence="3 9" id="KW-0813">Transport</keyword>
<dbReference type="PROSITE" id="PS52016">
    <property type="entry name" value="TONB_DEPENDENT_REC_3"/>
    <property type="match status" value="1"/>
</dbReference>
<dbReference type="Gene3D" id="2.40.170.20">
    <property type="entry name" value="TonB-dependent receptor, beta-barrel domain"/>
    <property type="match status" value="1"/>
</dbReference>
<evidence type="ECO:0000313" key="13">
    <source>
        <dbReference type="Proteomes" id="UP000243416"/>
    </source>
</evidence>
<evidence type="ECO:0000313" key="12">
    <source>
        <dbReference type="EMBL" id="KYC29015.1"/>
    </source>
</evidence>
<evidence type="ECO:0000256" key="2">
    <source>
        <dbReference type="ARBA" id="ARBA00009810"/>
    </source>
</evidence>
<evidence type="ECO:0000256" key="6">
    <source>
        <dbReference type="ARBA" id="ARBA00023136"/>
    </source>
</evidence>
<dbReference type="InterPro" id="IPR039426">
    <property type="entry name" value="TonB-dep_rcpt-like"/>
</dbReference>
<evidence type="ECO:0000256" key="10">
    <source>
        <dbReference type="SAM" id="SignalP"/>
    </source>
</evidence>
<dbReference type="Gene3D" id="2.170.130.10">
    <property type="entry name" value="TonB-dependent receptor, plug domain"/>
    <property type="match status" value="1"/>
</dbReference>
<keyword evidence="13" id="KW-1185">Reference proteome</keyword>
<dbReference type="GO" id="GO:0009279">
    <property type="term" value="C:cell outer membrane"/>
    <property type="evidence" value="ECO:0007669"/>
    <property type="project" value="UniProtKB-SubCell"/>
</dbReference>
<dbReference type="InterPro" id="IPR036942">
    <property type="entry name" value="Beta-barrel_TonB_sf"/>
</dbReference>
<keyword evidence="7 12" id="KW-0675">Receptor</keyword>
<evidence type="ECO:0000256" key="7">
    <source>
        <dbReference type="ARBA" id="ARBA00023170"/>
    </source>
</evidence>